<organism evidence="9 10">
    <name type="scientific">Hymenochirus boettgeri</name>
    <name type="common">Congo dwarf clawed frog</name>
    <dbReference type="NCBI Taxonomy" id="247094"/>
    <lineage>
        <taxon>Eukaryota</taxon>
        <taxon>Metazoa</taxon>
        <taxon>Chordata</taxon>
        <taxon>Craniata</taxon>
        <taxon>Vertebrata</taxon>
        <taxon>Euteleostomi</taxon>
        <taxon>Amphibia</taxon>
        <taxon>Batrachia</taxon>
        <taxon>Anura</taxon>
        <taxon>Pipoidea</taxon>
        <taxon>Pipidae</taxon>
        <taxon>Pipinae</taxon>
        <taxon>Hymenochirus</taxon>
    </lineage>
</organism>
<feature type="binding site" evidence="6">
    <location>
        <position position="46"/>
    </location>
    <ligand>
        <name>FAD</name>
        <dbReference type="ChEBI" id="CHEBI:57692"/>
    </ligand>
</feature>
<keyword evidence="2 6" id="KW-0285">Flavoprotein</keyword>
<dbReference type="Gene3D" id="3.40.50.80">
    <property type="entry name" value="Nucleotide-binding domain of ferredoxin-NADP reductase (FNR) module"/>
    <property type="match status" value="1"/>
</dbReference>
<dbReference type="PANTHER" id="PTHR19370">
    <property type="entry name" value="NADH-CYTOCHROME B5 REDUCTASE"/>
    <property type="match status" value="1"/>
</dbReference>
<comment type="caution">
    <text evidence="9">The sequence shown here is derived from an EMBL/GenBank/DDBJ whole genome shotgun (WGS) entry which is preliminary data.</text>
</comment>
<feature type="binding site" evidence="6">
    <location>
        <position position="65"/>
    </location>
    <ligand>
        <name>FAD</name>
        <dbReference type="ChEBI" id="CHEBI:57692"/>
    </ligand>
</feature>
<evidence type="ECO:0000313" key="10">
    <source>
        <dbReference type="Proteomes" id="UP000812440"/>
    </source>
</evidence>
<comment type="cofactor">
    <cofactor evidence="1 6 7">
        <name>FAD</name>
        <dbReference type="ChEBI" id="CHEBI:57692"/>
    </cofactor>
</comment>
<dbReference type="EMBL" id="JAACNH010000002">
    <property type="protein sequence ID" value="KAG8451335.1"/>
    <property type="molecule type" value="Genomic_DNA"/>
</dbReference>
<dbReference type="PANTHER" id="PTHR19370:SF74">
    <property type="entry name" value="NADH-CYTOCHROME B5 REDUCTASE 1"/>
    <property type="match status" value="1"/>
</dbReference>
<dbReference type="FunFam" id="3.40.50.80:FF:000005">
    <property type="entry name" value="NADH-cytochrome b5 reductase"/>
    <property type="match status" value="1"/>
</dbReference>
<keyword evidence="5 7" id="KW-0520">NAD</keyword>
<keyword evidence="10" id="KW-1185">Reference proteome</keyword>
<keyword evidence="4 7" id="KW-0560">Oxidoreductase</keyword>
<keyword evidence="3 6" id="KW-0274">FAD</keyword>
<accession>A0A8T2K1C7</accession>
<dbReference type="InterPro" id="IPR001433">
    <property type="entry name" value="OxRdtase_FAD/NAD-bd"/>
</dbReference>
<dbReference type="PROSITE" id="PS51384">
    <property type="entry name" value="FAD_FR"/>
    <property type="match status" value="1"/>
</dbReference>
<dbReference type="InterPro" id="IPR039261">
    <property type="entry name" value="FNR_nucleotide-bd"/>
</dbReference>
<feature type="binding site" evidence="6">
    <location>
        <position position="122"/>
    </location>
    <ligand>
        <name>FAD</name>
        <dbReference type="ChEBI" id="CHEBI:57692"/>
    </ligand>
</feature>
<dbReference type="InterPro" id="IPR017938">
    <property type="entry name" value="Riboflavin_synthase-like_b-brl"/>
</dbReference>
<dbReference type="PRINTS" id="PR00406">
    <property type="entry name" value="CYTB5RDTASE"/>
</dbReference>
<dbReference type="CDD" id="cd06183">
    <property type="entry name" value="cyt_b5_reduct_like"/>
    <property type="match status" value="1"/>
</dbReference>
<evidence type="ECO:0000256" key="3">
    <source>
        <dbReference type="ARBA" id="ARBA00022827"/>
    </source>
</evidence>
<comment type="catalytic activity">
    <reaction evidence="7">
        <text>2 Fe(III)-[cytochrome b5] + NADH = 2 Fe(II)-[cytochrome b5] + NAD(+) + H(+)</text>
        <dbReference type="Rhea" id="RHEA:46680"/>
        <dbReference type="Rhea" id="RHEA-COMP:10438"/>
        <dbReference type="Rhea" id="RHEA-COMP:10439"/>
        <dbReference type="ChEBI" id="CHEBI:15378"/>
        <dbReference type="ChEBI" id="CHEBI:29033"/>
        <dbReference type="ChEBI" id="CHEBI:29034"/>
        <dbReference type="ChEBI" id="CHEBI:57540"/>
        <dbReference type="ChEBI" id="CHEBI:57945"/>
        <dbReference type="EC" id="1.6.2.2"/>
    </reaction>
</comment>
<comment type="similarity">
    <text evidence="7">Belongs to the flavoprotein pyridine nucleotide cytochrome reductase family.</text>
</comment>
<dbReference type="Pfam" id="PF00175">
    <property type="entry name" value="NAD_binding_1"/>
    <property type="match status" value="1"/>
</dbReference>
<evidence type="ECO:0000256" key="5">
    <source>
        <dbReference type="ARBA" id="ARBA00023027"/>
    </source>
</evidence>
<dbReference type="Gene3D" id="2.40.30.10">
    <property type="entry name" value="Translation factors"/>
    <property type="match status" value="1"/>
</dbReference>
<dbReference type="Pfam" id="PF00970">
    <property type="entry name" value="FAD_binding_6"/>
    <property type="match status" value="1"/>
</dbReference>
<feature type="binding site" evidence="6">
    <location>
        <position position="48"/>
    </location>
    <ligand>
        <name>FAD</name>
        <dbReference type="ChEBI" id="CHEBI:57692"/>
    </ligand>
</feature>
<feature type="binding site" evidence="6">
    <location>
        <position position="30"/>
    </location>
    <ligand>
        <name>FAD</name>
        <dbReference type="ChEBI" id="CHEBI:57692"/>
    </ligand>
</feature>
<evidence type="ECO:0000256" key="7">
    <source>
        <dbReference type="RuleBase" id="RU361226"/>
    </source>
</evidence>
<evidence type="ECO:0000313" key="9">
    <source>
        <dbReference type="EMBL" id="KAG8451335.1"/>
    </source>
</evidence>
<name>A0A8T2K1C7_9PIPI</name>
<dbReference type="Proteomes" id="UP000812440">
    <property type="component" value="Chromosome 2"/>
</dbReference>
<dbReference type="EC" id="1.6.2.2" evidence="7"/>
<dbReference type="SUPFAM" id="SSF63380">
    <property type="entry name" value="Riboflavin synthase domain-like"/>
    <property type="match status" value="1"/>
</dbReference>
<proteinExistence type="inferred from homology"/>
<dbReference type="AlphaFoldDB" id="A0A8T2K1C7"/>
<feature type="binding site" evidence="6">
    <location>
        <position position="51"/>
    </location>
    <ligand>
        <name>FAD</name>
        <dbReference type="ChEBI" id="CHEBI:57692"/>
    </ligand>
</feature>
<evidence type="ECO:0000256" key="2">
    <source>
        <dbReference type="ARBA" id="ARBA00022630"/>
    </source>
</evidence>
<evidence type="ECO:0000256" key="1">
    <source>
        <dbReference type="ARBA" id="ARBA00001974"/>
    </source>
</evidence>
<dbReference type="GO" id="GO:0090524">
    <property type="term" value="F:cytochrome-b5 reductase activity, acting on NADH"/>
    <property type="evidence" value="ECO:0007669"/>
    <property type="project" value="UniProtKB-EC"/>
</dbReference>
<dbReference type="GO" id="GO:0071949">
    <property type="term" value="F:FAD binding"/>
    <property type="evidence" value="ECO:0007669"/>
    <property type="project" value="TreeGrafter"/>
</dbReference>
<feature type="domain" description="FAD-binding FR-type" evidence="8">
    <location>
        <begin position="1"/>
        <end position="89"/>
    </location>
</feature>
<dbReference type="InterPro" id="IPR008333">
    <property type="entry name" value="Cbr1-like_FAD-bd_dom"/>
</dbReference>
<protein>
    <recommendedName>
        <fullName evidence="7">NADH-cytochrome b5 reductase</fullName>
        <ecNumber evidence="7">1.6.2.2</ecNumber>
    </recommendedName>
</protein>
<feature type="binding site" evidence="6">
    <location>
        <position position="31"/>
    </location>
    <ligand>
        <name>FAD</name>
        <dbReference type="ChEBI" id="CHEBI:57692"/>
    </ligand>
</feature>
<feature type="binding site" evidence="6">
    <location>
        <position position="64"/>
    </location>
    <ligand>
        <name>FAD</name>
        <dbReference type="ChEBI" id="CHEBI:57692"/>
    </ligand>
</feature>
<dbReference type="InterPro" id="IPR017927">
    <property type="entry name" value="FAD-bd_FR_type"/>
</dbReference>
<evidence type="ECO:0000259" key="8">
    <source>
        <dbReference type="PROSITE" id="PS51384"/>
    </source>
</evidence>
<dbReference type="OrthoDB" id="432685at2759"/>
<dbReference type="GO" id="GO:0005739">
    <property type="term" value="C:mitochondrion"/>
    <property type="evidence" value="ECO:0007669"/>
    <property type="project" value="TreeGrafter"/>
</dbReference>
<dbReference type="SUPFAM" id="SSF52343">
    <property type="entry name" value="Ferredoxin reductase-like, C-terminal NADP-linked domain"/>
    <property type="match status" value="1"/>
</dbReference>
<feature type="binding site" evidence="6">
    <location>
        <position position="29"/>
    </location>
    <ligand>
        <name>FAD</name>
        <dbReference type="ChEBI" id="CHEBI:57692"/>
    </ligand>
</feature>
<dbReference type="InterPro" id="IPR001834">
    <property type="entry name" value="CBR-like"/>
</dbReference>
<sequence length="238" mass="26713">MSILYHHLVSFSGKHVYLVATINGNLVVRPYTPISTDDERGYVDLIVKIYFRGQHPNYPDGGKMSQYLENLSIGNIIEVQGPRGLLAYKGKGQFEIQPNKKSAAVRKCARQVGMIAGGTGLTPMLQLIKTILNEPEDLTKCSLLFANKSESDIILRKELQELQLKHSGRFRVWFAVDNAPRGWEYSKGVINREMMQAQLPPPADDVLILLCGPPAMIQITCKPNLSLLGYQEDMCFIY</sequence>
<reference evidence="9" key="1">
    <citation type="thesis" date="2020" institute="ProQuest LLC" country="789 East Eisenhower Parkway, Ann Arbor, MI, USA">
        <title>Comparative Genomics and Chromosome Evolution.</title>
        <authorList>
            <person name="Mudd A.B."/>
        </authorList>
    </citation>
    <scope>NUCLEOTIDE SEQUENCE</scope>
    <source>
        <strain evidence="9">Female2</strain>
        <tissue evidence="9">Blood</tissue>
    </source>
</reference>
<dbReference type="InterPro" id="IPR001709">
    <property type="entry name" value="Flavoprot_Pyr_Nucl_cyt_Rdtase"/>
</dbReference>
<evidence type="ECO:0000256" key="4">
    <source>
        <dbReference type="ARBA" id="ARBA00023002"/>
    </source>
</evidence>
<dbReference type="PRINTS" id="PR00371">
    <property type="entry name" value="FPNCR"/>
</dbReference>
<gene>
    <name evidence="9" type="ORF">GDO86_003519</name>
</gene>
<evidence type="ECO:0000256" key="6">
    <source>
        <dbReference type="PIRSR" id="PIRSR601834-1"/>
    </source>
</evidence>
<feature type="binding site" evidence="6">
    <location>
        <position position="63"/>
    </location>
    <ligand>
        <name>FAD</name>
        <dbReference type="ChEBI" id="CHEBI:57692"/>
    </ligand>
</feature>